<feature type="chain" id="PRO_5045087875" evidence="1">
    <location>
        <begin position="25"/>
        <end position="367"/>
    </location>
</feature>
<protein>
    <submittedName>
        <fullName evidence="2">Uncharacterized protein</fullName>
    </submittedName>
</protein>
<dbReference type="Pfam" id="PF17963">
    <property type="entry name" value="Big_9"/>
    <property type="match status" value="1"/>
</dbReference>
<dbReference type="InterPro" id="IPR028994">
    <property type="entry name" value="Integrin_alpha_N"/>
</dbReference>
<keyword evidence="1" id="KW-0732">Signal</keyword>
<dbReference type="SUPFAM" id="SSF69318">
    <property type="entry name" value="Integrin alpha N-terminal domain"/>
    <property type="match status" value="1"/>
</dbReference>
<name>A0ABQ4EE48_9ACTN</name>
<dbReference type="EMBL" id="BONW01000050">
    <property type="protein sequence ID" value="GIG93010.1"/>
    <property type="molecule type" value="Genomic_DNA"/>
</dbReference>
<reference evidence="2 3" key="1">
    <citation type="submission" date="2021-01" db="EMBL/GenBank/DDBJ databases">
        <title>Whole genome shotgun sequence of Plantactinospora endophytica NBRC 110450.</title>
        <authorList>
            <person name="Komaki H."/>
            <person name="Tamura T."/>
        </authorList>
    </citation>
    <scope>NUCLEOTIDE SEQUENCE [LARGE SCALE GENOMIC DNA]</scope>
    <source>
        <strain evidence="2 3">NBRC 110450</strain>
    </source>
</reference>
<comment type="caution">
    <text evidence="2">The sequence shown here is derived from an EMBL/GenBank/DDBJ whole genome shotgun (WGS) entry which is preliminary data.</text>
</comment>
<accession>A0ABQ4EE48</accession>
<proteinExistence type="predicted"/>
<dbReference type="Proteomes" id="UP000646749">
    <property type="component" value="Unassembled WGS sequence"/>
</dbReference>
<evidence type="ECO:0000313" key="2">
    <source>
        <dbReference type="EMBL" id="GIG93010.1"/>
    </source>
</evidence>
<feature type="signal peptide" evidence="1">
    <location>
        <begin position="1"/>
        <end position="24"/>
    </location>
</feature>
<evidence type="ECO:0000313" key="3">
    <source>
        <dbReference type="Proteomes" id="UP000646749"/>
    </source>
</evidence>
<evidence type="ECO:0000256" key="1">
    <source>
        <dbReference type="SAM" id="SignalP"/>
    </source>
</evidence>
<keyword evidence="3" id="KW-1185">Reference proteome</keyword>
<gene>
    <name evidence="2" type="ORF">Pen02_79460</name>
</gene>
<sequence>MYRPATLALVTLAATGTVAFPVQADGPGDTLYGDYNADGIQDAAVLGSVAPNLCSTIVEFGGAPGVYLPPIAYTYLTPNGGSTPRCPDIGTAVNVDGDPADELWIGWSAGPPSTLDYNQLVLQPPTFAPAATYRSSLATPAFIGKGRFSAGGRYSPYAIGPGGMAQYLIEGSTVALGPVRFCSVDTPEVRFADWTEDGVDGTLLSYTNRCEDGSSGVVRIRRSGVMSQLELDPTNRTRWTARAVNANGDRYPDARTVNQTTGEVSYFVNTRVGGDFLLVRAPDANTDRVALTSARALTIDVLANDYVTRYATVTVTDPPRYGTTRILTDRRILYQPDPIHGRIDRFSYQVNEEGKRSTATVTIRLPE</sequence>
<organism evidence="2 3">
    <name type="scientific">Plantactinospora endophytica</name>
    <dbReference type="NCBI Taxonomy" id="673535"/>
    <lineage>
        <taxon>Bacteria</taxon>
        <taxon>Bacillati</taxon>
        <taxon>Actinomycetota</taxon>
        <taxon>Actinomycetes</taxon>
        <taxon>Micromonosporales</taxon>
        <taxon>Micromonosporaceae</taxon>
        <taxon>Plantactinospora</taxon>
    </lineage>
</organism>